<organism evidence="2 3">
    <name type="scientific">Apolygus lucorum</name>
    <name type="common">Small green plant bug</name>
    <name type="synonym">Lygocoris lucorum</name>
    <dbReference type="NCBI Taxonomy" id="248454"/>
    <lineage>
        <taxon>Eukaryota</taxon>
        <taxon>Metazoa</taxon>
        <taxon>Ecdysozoa</taxon>
        <taxon>Arthropoda</taxon>
        <taxon>Hexapoda</taxon>
        <taxon>Insecta</taxon>
        <taxon>Pterygota</taxon>
        <taxon>Neoptera</taxon>
        <taxon>Paraneoptera</taxon>
        <taxon>Hemiptera</taxon>
        <taxon>Heteroptera</taxon>
        <taxon>Panheteroptera</taxon>
        <taxon>Cimicomorpha</taxon>
        <taxon>Miridae</taxon>
        <taxon>Mirini</taxon>
        <taxon>Apolygus</taxon>
    </lineage>
</organism>
<reference evidence="2" key="1">
    <citation type="journal article" date="2021" name="Mol. Ecol. Resour.">
        <title>Apolygus lucorum genome provides insights into omnivorousness and mesophyll feeding.</title>
        <authorList>
            <person name="Liu Y."/>
            <person name="Liu H."/>
            <person name="Wang H."/>
            <person name="Huang T."/>
            <person name="Liu B."/>
            <person name="Yang B."/>
            <person name="Yin L."/>
            <person name="Li B."/>
            <person name="Zhang Y."/>
            <person name="Zhang S."/>
            <person name="Jiang F."/>
            <person name="Zhang X."/>
            <person name="Ren Y."/>
            <person name="Wang B."/>
            <person name="Wang S."/>
            <person name="Lu Y."/>
            <person name="Wu K."/>
            <person name="Fan W."/>
            <person name="Wang G."/>
        </authorList>
    </citation>
    <scope>NUCLEOTIDE SEQUENCE</scope>
    <source>
        <strain evidence="2">12Hb</strain>
    </source>
</reference>
<gene>
    <name evidence="2" type="ORF">GE061_014583</name>
</gene>
<proteinExistence type="predicted"/>
<protein>
    <submittedName>
        <fullName evidence="2">Uncharacterized protein</fullName>
    </submittedName>
</protein>
<feature type="compositionally biased region" description="Polar residues" evidence="1">
    <location>
        <begin position="1"/>
        <end position="14"/>
    </location>
</feature>
<evidence type="ECO:0000313" key="2">
    <source>
        <dbReference type="EMBL" id="KAF6208842.1"/>
    </source>
</evidence>
<name>A0A8S9XIM0_APOLU</name>
<feature type="region of interest" description="Disordered" evidence="1">
    <location>
        <begin position="1"/>
        <end position="27"/>
    </location>
</feature>
<keyword evidence="3" id="KW-1185">Reference proteome</keyword>
<dbReference type="EMBL" id="WIXP02000006">
    <property type="protein sequence ID" value="KAF6208842.1"/>
    <property type="molecule type" value="Genomic_DNA"/>
</dbReference>
<evidence type="ECO:0000256" key="1">
    <source>
        <dbReference type="SAM" id="MobiDB-lite"/>
    </source>
</evidence>
<dbReference type="Proteomes" id="UP000466442">
    <property type="component" value="Unassembled WGS sequence"/>
</dbReference>
<accession>A0A8S9XIM0</accession>
<comment type="caution">
    <text evidence="2">The sequence shown here is derived from an EMBL/GenBank/DDBJ whole genome shotgun (WGS) entry which is preliminary data.</text>
</comment>
<evidence type="ECO:0000313" key="3">
    <source>
        <dbReference type="Proteomes" id="UP000466442"/>
    </source>
</evidence>
<dbReference type="AlphaFoldDB" id="A0A8S9XIM0"/>
<sequence length="69" mass="7534">MTNIKKTLKSQSQDTDGEPMATDTREAAAADKAKKGMKLKILRVGQIGRTTAATKMFGNNWELIGEKHA</sequence>